<reference evidence="2 3" key="1">
    <citation type="journal article" date="2020" name="ISME J.">
        <title>Uncovering the hidden diversity of litter-decomposition mechanisms in mushroom-forming fungi.</title>
        <authorList>
            <person name="Floudas D."/>
            <person name="Bentzer J."/>
            <person name="Ahren D."/>
            <person name="Johansson T."/>
            <person name="Persson P."/>
            <person name="Tunlid A."/>
        </authorList>
    </citation>
    <scope>NUCLEOTIDE SEQUENCE [LARGE SCALE GENOMIC DNA]</scope>
    <source>
        <strain evidence="2 3">CBS 146.42</strain>
    </source>
</reference>
<keyword evidence="1" id="KW-0472">Membrane</keyword>
<dbReference type="AlphaFoldDB" id="A0A8H5LLS9"/>
<dbReference type="EMBL" id="JAACJO010000002">
    <property type="protein sequence ID" value="KAF5361942.1"/>
    <property type="molecule type" value="Genomic_DNA"/>
</dbReference>
<dbReference type="OrthoDB" id="3028494at2759"/>
<gene>
    <name evidence="2" type="ORF">D9756_002016</name>
</gene>
<accession>A0A8H5LLS9</accession>
<protein>
    <submittedName>
        <fullName evidence="2">Uncharacterized protein</fullName>
    </submittedName>
</protein>
<comment type="caution">
    <text evidence="2">The sequence shown here is derived from an EMBL/GenBank/DDBJ whole genome shotgun (WGS) entry which is preliminary data.</text>
</comment>
<evidence type="ECO:0000256" key="1">
    <source>
        <dbReference type="SAM" id="Phobius"/>
    </source>
</evidence>
<feature type="transmembrane region" description="Helical" evidence="1">
    <location>
        <begin position="43"/>
        <end position="64"/>
    </location>
</feature>
<feature type="transmembrane region" description="Helical" evidence="1">
    <location>
        <begin position="153"/>
        <end position="170"/>
    </location>
</feature>
<sequence>MRSRSVKFPSQLGRGASKAAMYSYAEVHQAHPRKPTPSLSKRGFLTSVTVALVLEVGFIVLSLVCLKKPLPLQVPLSLSNAKAAFSAIFILWQFVATIPLATIVDHCFSSEWYFQTTQTKDLLPGRTDVVSILTAGMLDKIQHATTRQASNRFRVAFGIAMTCLAIRAIAPTSLSPALILQETPARIRVTRATLDAKSSSTWFYLWLSRAGMIGQLEQQKVLTFGLDPPKGYMVGWPSTLATGLEGRLRYPTDVMSFDFQCNWENRDFLSNENPGTINLSPPNLPSRATNSVEGSALLPFPLERNDSDYRVAFLIFAQNTSDSTTTGIPISLEGIPTFSTTGLDLKVSLEPLSVDAATVALLVCDPHLSVSGGEVQLDANGTITVTRSQGPTLGNIDQSPEFLQNFMPGSIAAFFAPDTDTSLYVTIPALQAFFPLDGAEDADGLFNKSMPPLPLQDISENLNGIATSIAKAFSSGFVIGEKFGGDASSMLLDVDGHVEKQQLVLATNPRTFWIGVGLWLFNICLLILLAWLMRWEEMKPFALEYLLPVINGGDKVEWPMSSKTP</sequence>
<evidence type="ECO:0000313" key="2">
    <source>
        <dbReference type="EMBL" id="KAF5361942.1"/>
    </source>
</evidence>
<keyword evidence="1" id="KW-0812">Transmembrane</keyword>
<feature type="transmembrane region" description="Helical" evidence="1">
    <location>
        <begin position="512"/>
        <end position="532"/>
    </location>
</feature>
<evidence type="ECO:0000313" key="3">
    <source>
        <dbReference type="Proteomes" id="UP000559027"/>
    </source>
</evidence>
<name>A0A8H5LLS9_9AGAR</name>
<feature type="transmembrane region" description="Helical" evidence="1">
    <location>
        <begin position="84"/>
        <end position="104"/>
    </location>
</feature>
<proteinExistence type="predicted"/>
<dbReference type="Proteomes" id="UP000559027">
    <property type="component" value="Unassembled WGS sequence"/>
</dbReference>
<keyword evidence="3" id="KW-1185">Reference proteome</keyword>
<keyword evidence="1" id="KW-1133">Transmembrane helix</keyword>
<organism evidence="2 3">
    <name type="scientific">Leucocoprinus leucothites</name>
    <dbReference type="NCBI Taxonomy" id="201217"/>
    <lineage>
        <taxon>Eukaryota</taxon>
        <taxon>Fungi</taxon>
        <taxon>Dikarya</taxon>
        <taxon>Basidiomycota</taxon>
        <taxon>Agaricomycotina</taxon>
        <taxon>Agaricomycetes</taxon>
        <taxon>Agaricomycetidae</taxon>
        <taxon>Agaricales</taxon>
        <taxon>Agaricineae</taxon>
        <taxon>Agaricaceae</taxon>
        <taxon>Leucocoprinus</taxon>
    </lineage>
</organism>